<dbReference type="InterPro" id="IPR019799">
    <property type="entry name" value="Glyco_hydro_22_CS"/>
</dbReference>
<accession>A0AAV1IU87</accession>
<evidence type="ECO:0000256" key="10">
    <source>
        <dbReference type="ARBA" id="ARBA00031262"/>
    </source>
</evidence>
<dbReference type="Gene3D" id="1.10.530.10">
    <property type="match status" value="1"/>
</dbReference>
<evidence type="ECO:0000256" key="3">
    <source>
        <dbReference type="ARBA" id="ARBA00012732"/>
    </source>
</evidence>
<evidence type="ECO:0000259" key="13">
    <source>
        <dbReference type="PROSITE" id="PS00128"/>
    </source>
</evidence>
<evidence type="ECO:0000313" key="15">
    <source>
        <dbReference type="Proteomes" id="UP001497472"/>
    </source>
</evidence>
<dbReference type="EMBL" id="CAVLEF010000001">
    <property type="protein sequence ID" value="CAK1540730.1"/>
    <property type="molecule type" value="Genomic_DNA"/>
</dbReference>
<dbReference type="InterPro" id="IPR000974">
    <property type="entry name" value="Glyco_hydro_22_lys"/>
</dbReference>
<feature type="compositionally biased region" description="Basic and acidic residues" evidence="12">
    <location>
        <begin position="27"/>
        <end position="50"/>
    </location>
</feature>
<keyword evidence="5" id="KW-0929">Antimicrobial</keyword>
<dbReference type="PRINTS" id="PR00137">
    <property type="entry name" value="LYSOZYME"/>
</dbReference>
<evidence type="ECO:0000256" key="4">
    <source>
        <dbReference type="ARBA" id="ARBA00020438"/>
    </source>
</evidence>
<dbReference type="EC" id="3.2.1.17" evidence="3"/>
<proteinExistence type="inferred from homology"/>
<dbReference type="SMART" id="SM00263">
    <property type="entry name" value="LYZ1"/>
    <property type="match status" value="1"/>
</dbReference>
<dbReference type="InterPro" id="IPR001916">
    <property type="entry name" value="Glyco_hydro_22"/>
</dbReference>
<comment type="caution">
    <text evidence="14">The sequence shown here is derived from an EMBL/GenBank/DDBJ whole genome shotgun (WGS) entry which is preliminary data.</text>
</comment>
<dbReference type="FunFam" id="1.10.530.10:FF:000001">
    <property type="entry name" value="Lysozyme C"/>
    <property type="match status" value="1"/>
</dbReference>
<evidence type="ECO:0000256" key="7">
    <source>
        <dbReference type="ARBA" id="ARBA00022801"/>
    </source>
</evidence>
<dbReference type="PROSITE" id="PS00128">
    <property type="entry name" value="GLYCOSYL_HYDROL_F22_1"/>
    <property type="match status" value="1"/>
</dbReference>
<dbReference type="PANTHER" id="PTHR11407">
    <property type="entry name" value="LYSOZYME C"/>
    <property type="match status" value="1"/>
</dbReference>
<organism evidence="14 15">
    <name type="scientific">Leptosia nina</name>
    <dbReference type="NCBI Taxonomy" id="320188"/>
    <lineage>
        <taxon>Eukaryota</taxon>
        <taxon>Metazoa</taxon>
        <taxon>Ecdysozoa</taxon>
        <taxon>Arthropoda</taxon>
        <taxon>Hexapoda</taxon>
        <taxon>Insecta</taxon>
        <taxon>Pterygota</taxon>
        <taxon>Neoptera</taxon>
        <taxon>Endopterygota</taxon>
        <taxon>Lepidoptera</taxon>
        <taxon>Glossata</taxon>
        <taxon>Ditrysia</taxon>
        <taxon>Papilionoidea</taxon>
        <taxon>Pieridae</taxon>
        <taxon>Pierinae</taxon>
        <taxon>Leptosia</taxon>
    </lineage>
</organism>
<evidence type="ECO:0000313" key="14">
    <source>
        <dbReference type="EMBL" id="CAK1540730.1"/>
    </source>
</evidence>
<dbReference type="PANTHER" id="PTHR11407:SF63">
    <property type="entry name" value="LYSOZYME C"/>
    <property type="match status" value="1"/>
</dbReference>
<evidence type="ECO:0000256" key="2">
    <source>
        <dbReference type="ARBA" id="ARBA00010859"/>
    </source>
</evidence>
<feature type="domain" description="Glycosyl hydrolases family 22 (GH22)" evidence="13">
    <location>
        <begin position="150"/>
        <end position="168"/>
    </location>
</feature>
<dbReference type="CDD" id="cd16899">
    <property type="entry name" value="LYZ_C_invert"/>
    <property type="match status" value="1"/>
</dbReference>
<dbReference type="PRINTS" id="PR00135">
    <property type="entry name" value="LYZLACT"/>
</dbReference>
<keyword evidence="8" id="KW-1015">Disulfide bond</keyword>
<evidence type="ECO:0000256" key="11">
    <source>
        <dbReference type="RuleBase" id="RU004440"/>
    </source>
</evidence>
<dbReference type="GO" id="GO:0042742">
    <property type="term" value="P:defense response to bacterium"/>
    <property type="evidence" value="ECO:0007669"/>
    <property type="project" value="UniProtKB-KW"/>
</dbReference>
<dbReference type="Proteomes" id="UP001497472">
    <property type="component" value="Unassembled WGS sequence"/>
</dbReference>
<evidence type="ECO:0000256" key="1">
    <source>
        <dbReference type="ARBA" id="ARBA00000632"/>
    </source>
</evidence>
<dbReference type="GO" id="GO:0003796">
    <property type="term" value="F:lysozyme activity"/>
    <property type="evidence" value="ECO:0007669"/>
    <property type="project" value="UniProtKB-EC"/>
</dbReference>
<evidence type="ECO:0000256" key="5">
    <source>
        <dbReference type="ARBA" id="ARBA00022529"/>
    </source>
</evidence>
<gene>
    <name evidence="14" type="ORF">LNINA_LOCUS762</name>
</gene>
<comment type="similarity">
    <text evidence="2 11">Belongs to the glycosyl hydrolase 22 family.</text>
</comment>
<dbReference type="SUPFAM" id="SSF53955">
    <property type="entry name" value="Lysozyme-like"/>
    <property type="match status" value="1"/>
</dbReference>
<reference evidence="14 15" key="1">
    <citation type="submission" date="2023-11" db="EMBL/GenBank/DDBJ databases">
        <authorList>
            <person name="Okamura Y."/>
        </authorList>
    </citation>
    <scope>NUCLEOTIDE SEQUENCE [LARGE SCALE GENOMIC DNA]</scope>
</reference>
<evidence type="ECO:0000256" key="9">
    <source>
        <dbReference type="ARBA" id="ARBA00023295"/>
    </source>
</evidence>
<keyword evidence="15" id="KW-1185">Reference proteome</keyword>
<evidence type="ECO:0000256" key="8">
    <source>
        <dbReference type="ARBA" id="ARBA00023157"/>
    </source>
</evidence>
<keyword evidence="7" id="KW-0378">Hydrolase</keyword>
<keyword evidence="9" id="KW-0326">Glycosidase</keyword>
<feature type="region of interest" description="Disordered" evidence="12">
    <location>
        <begin position="19"/>
        <end position="50"/>
    </location>
</feature>
<dbReference type="PROSITE" id="PS51348">
    <property type="entry name" value="GLYCOSYL_HYDROL_F22_2"/>
    <property type="match status" value="1"/>
</dbReference>
<name>A0AAV1IU87_9NEOP</name>
<keyword evidence="6" id="KW-0081">Bacteriolytic enzyme</keyword>
<comment type="catalytic activity">
    <reaction evidence="1">
        <text>Hydrolysis of (1-&gt;4)-beta-linkages between N-acetylmuramic acid and N-acetyl-D-glucosamine residues in a peptidoglycan and between N-acetyl-D-glucosamine residues in chitodextrins.</text>
        <dbReference type="EC" id="3.2.1.17"/>
    </reaction>
</comment>
<protein>
    <recommendedName>
        <fullName evidence="4">Lysozyme</fullName>
        <ecNumber evidence="3">3.2.1.17</ecNumber>
    </recommendedName>
    <alternativeName>
        <fullName evidence="10">1,4-beta-N-acetylmuramidase</fullName>
    </alternativeName>
</protein>
<dbReference type="Pfam" id="PF00062">
    <property type="entry name" value="Lys"/>
    <property type="match status" value="1"/>
</dbReference>
<dbReference type="InterPro" id="IPR023346">
    <property type="entry name" value="Lysozyme-like_dom_sf"/>
</dbReference>
<dbReference type="GO" id="GO:0031640">
    <property type="term" value="P:killing of cells of another organism"/>
    <property type="evidence" value="ECO:0007669"/>
    <property type="project" value="UniProtKB-KW"/>
</dbReference>
<sequence>MKISTKEIVKVHLRDREIDDEDEDTAAQERSEKKGIVREHAEQRSISHSDNRNSRRYIKMKLALVLLLAAVAIFDTEAKTFTRCDLVRELRNQGFPEDDLRNWVCLVESESSRSTSAVSKKNKNGSRDYGLFQINDKYWCSTKKNPGKDCNVLCSQLITDDITKASTCAKKIFKRHGFDAWYGWKSHCQGTLPDIKSC</sequence>
<evidence type="ECO:0000256" key="12">
    <source>
        <dbReference type="SAM" id="MobiDB-lite"/>
    </source>
</evidence>
<dbReference type="AlphaFoldDB" id="A0AAV1IU87"/>
<evidence type="ECO:0000256" key="6">
    <source>
        <dbReference type="ARBA" id="ARBA00022638"/>
    </source>
</evidence>